<feature type="compositionally biased region" description="Basic and acidic residues" evidence="12">
    <location>
        <begin position="173"/>
        <end position="188"/>
    </location>
</feature>
<evidence type="ECO:0000256" key="2">
    <source>
        <dbReference type="ARBA" id="ARBA00004245"/>
    </source>
</evidence>
<dbReference type="InterPro" id="IPR011993">
    <property type="entry name" value="PH-like_dom_sf"/>
</dbReference>
<feature type="compositionally biased region" description="Basic and acidic residues" evidence="12">
    <location>
        <begin position="203"/>
        <end position="216"/>
    </location>
</feature>
<evidence type="ECO:0000256" key="13">
    <source>
        <dbReference type="SAM" id="SignalP"/>
    </source>
</evidence>
<dbReference type="AlphaFoldDB" id="A0A1Y2BTH8"/>
<feature type="domain" description="CRIB" evidence="14">
    <location>
        <begin position="232"/>
        <end position="245"/>
    </location>
</feature>
<evidence type="ECO:0000256" key="10">
    <source>
        <dbReference type="ARBA" id="ARBA00023212"/>
    </source>
</evidence>
<keyword evidence="6" id="KW-0597">Phosphoprotein</keyword>
<organism evidence="16 17">
    <name type="scientific">Rhizoclosmatium globosum</name>
    <dbReference type="NCBI Taxonomy" id="329046"/>
    <lineage>
        <taxon>Eukaryota</taxon>
        <taxon>Fungi</taxon>
        <taxon>Fungi incertae sedis</taxon>
        <taxon>Chytridiomycota</taxon>
        <taxon>Chytridiomycota incertae sedis</taxon>
        <taxon>Chytridiomycetes</taxon>
        <taxon>Chytridiales</taxon>
        <taxon>Chytriomycetaceae</taxon>
        <taxon>Rhizoclosmatium</taxon>
    </lineage>
</organism>
<keyword evidence="10" id="KW-0206">Cytoskeleton</keyword>
<dbReference type="InterPro" id="IPR000095">
    <property type="entry name" value="CRIB_dom"/>
</dbReference>
<feature type="compositionally biased region" description="Polar residues" evidence="12">
    <location>
        <begin position="119"/>
        <end position="129"/>
    </location>
</feature>
<dbReference type="Pfam" id="PF00568">
    <property type="entry name" value="WH1"/>
    <property type="match status" value="1"/>
</dbReference>
<evidence type="ECO:0008006" key="18">
    <source>
        <dbReference type="Google" id="ProtNLM"/>
    </source>
</evidence>
<comment type="caution">
    <text evidence="16">The sequence shown here is derived from an EMBL/GenBank/DDBJ whole genome shotgun (WGS) entry which is preliminary data.</text>
</comment>
<feature type="chain" id="PRO_5012598551" description="WH1-domain-containing protein" evidence="13">
    <location>
        <begin position="20"/>
        <end position="279"/>
    </location>
</feature>
<dbReference type="SMART" id="SM00285">
    <property type="entry name" value="PBD"/>
    <property type="match status" value="1"/>
</dbReference>
<keyword evidence="8" id="KW-0472">Membrane</keyword>
<dbReference type="GO" id="GO:0031267">
    <property type="term" value="F:small GTPase binding"/>
    <property type="evidence" value="ECO:0007669"/>
    <property type="project" value="InterPro"/>
</dbReference>
<keyword evidence="11" id="KW-0449">Lipoprotein</keyword>
<comment type="subcellular location">
    <subcellularLocation>
        <location evidence="1">Cell membrane</location>
        <topology evidence="1">Lipid-anchor</topology>
    </subcellularLocation>
    <subcellularLocation>
        <location evidence="2">Cytoplasm</location>
        <location evidence="2">Cytoskeleton</location>
    </subcellularLocation>
</comment>
<dbReference type="OrthoDB" id="8963340at2759"/>
<keyword evidence="13" id="KW-0732">Signal</keyword>
<evidence type="ECO:0000259" key="14">
    <source>
        <dbReference type="PROSITE" id="PS50108"/>
    </source>
</evidence>
<dbReference type="GO" id="GO:0035023">
    <property type="term" value="P:regulation of Rho protein signal transduction"/>
    <property type="evidence" value="ECO:0007669"/>
    <property type="project" value="InterPro"/>
</dbReference>
<keyword evidence="4" id="KW-1003">Cell membrane</keyword>
<dbReference type="GO" id="GO:0008360">
    <property type="term" value="P:regulation of cell shape"/>
    <property type="evidence" value="ECO:0007669"/>
    <property type="project" value="UniProtKB-KW"/>
</dbReference>
<evidence type="ECO:0000259" key="15">
    <source>
        <dbReference type="PROSITE" id="PS50229"/>
    </source>
</evidence>
<keyword evidence="17" id="KW-1185">Reference proteome</keyword>
<evidence type="ECO:0000256" key="1">
    <source>
        <dbReference type="ARBA" id="ARBA00004193"/>
    </source>
</evidence>
<dbReference type="InterPro" id="IPR011026">
    <property type="entry name" value="WAS_C"/>
</dbReference>
<keyword evidence="7" id="KW-0133">Cell shape</keyword>
<dbReference type="InterPro" id="IPR036936">
    <property type="entry name" value="CRIB_dom_sf"/>
</dbReference>
<evidence type="ECO:0000256" key="3">
    <source>
        <dbReference type="ARBA" id="ARBA00005720"/>
    </source>
</evidence>
<dbReference type="GO" id="GO:0007015">
    <property type="term" value="P:actin filament organization"/>
    <property type="evidence" value="ECO:0007669"/>
    <property type="project" value="InterPro"/>
</dbReference>
<dbReference type="GO" id="GO:0005886">
    <property type="term" value="C:plasma membrane"/>
    <property type="evidence" value="ECO:0007669"/>
    <property type="project" value="UniProtKB-SubCell"/>
</dbReference>
<feature type="compositionally biased region" description="Gly residues" evidence="12">
    <location>
        <begin position="189"/>
        <end position="200"/>
    </location>
</feature>
<dbReference type="SUPFAM" id="SSF47912">
    <property type="entry name" value="Wiscott-Aldrich syndrome protein, WASP, C-terminal domain"/>
    <property type="match status" value="1"/>
</dbReference>
<accession>A0A1Y2BTH8</accession>
<dbReference type="CDD" id="cd00132">
    <property type="entry name" value="CRIB"/>
    <property type="match status" value="1"/>
</dbReference>
<dbReference type="Pfam" id="PF00786">
    <property type="entry name" value="PBD"/>
    <property type="match status" value="1"/>
</dbReference>
<feature type="domain" description="WH1" evidence="15">
    <location>
        <begin position="8"/>
        <end position="119"/>
    </location>
</feature>
<keyword evidence="5" id="KW-0963">Cytoplasm</keyword>
<evidence type="ECO:0000313" key="16">
    <source>
        <dbReference type="EMBL" id="ORY37435.1"/>
    </source>
</evidence>
<dbReference type="Proteomes" id="UP000193642">
    <property type="component" value="Unassembled WGS sequence"/>
</dbReference>
<name>A0A1Y2BTH8_9FUNG</name>
<evidence type="ECO:0000256" key="5">
    <source>
        <dbReference type="ARBA" id="ARBA00022490"/>
    </source>
</evidence>
<dbReference type="PANTHER" id="PTHR13502">
    <property type="entry name" value="CDC42 SMALL EFFECTOR PROTEIN HOMOLOG"/>
    <property type="match status" value="1"/>
</dbReference>
<evidence type="ECO:0000256" key="4">
    <source>
        <dbReference type="ARBA" id="ARBA00022475"/>
    </source>
</evidence>
<protein>
    <recommendedName>
        <fullName evidence="18">WH1-domain-containing protein</fullName>
    </recommendedName>
</protein>
<dbReference type="PROSITE" id="PS50229">
    <property type="entry name" value="WH1"/>
    <property type="match status" value="1"/>
</dbReference>
<dbReference type="SUPFAM" id="SSF50729">
    <property type="entry name" value="PH domain-like"/>
    <property type="match status" value="1"/>
</dbReference>
<evidence type="ECO:0000256" key="6">
    <source>
        <dbReference type="ARBA" id="ARBA00022553"/>
    </source>
</evidence>
<dbReference type="InterPro" id="IPR000697">
    <property type="entry name" value="WH1/EVH1_dom"/>
</dbReference>
<feature type="region of interest" description="Disordered" evidence="12">
    <location>
        <begin position="119"/>
        <end position="232"/>
    </location>
</feature>
<gene>
    <name evidence="16" type="ORF">BCR33DRAFT_721480</name>
</gene>
<reference evidence="16 17" key="1">
    <citation type="submission" date="2016-07" db="EMBL/GenBank/DDBJ databases">
        <title>Pervasive Adenine N6-methylation of Active Genes in Fungi.</title>
        <authorList>
            <consortium name="DOE Joint Genome Institute"/>
            <person name="Mondo S.J."/>
            <person name="Dannebaum R.O."/>
            <person name="Kuo R.C."/>
            <person name="Labutti K."/>
            <person name="Haridas S."/>
            <person name="Kuo A."/>
            <person name="Salamov A."/>
            <person name="Ahrendt S.R."/>
            <person name="Lipzen A."/>
            <person name="Sullivan W."/>
            <person name="Andreopoulos W.B."/>
            <person name="Clum A."/>
            <person name="Lindquist E."/>
            <person name="Daum C."/>
            <person name="Ramamoorthy G.K."/>
            <person name="Gryganskyi A."/>
            <person name="Culley D."/>
            <person name="Magnuson J.K."/>
            <person name="James T.Y."/>
            <person name="O'Malley M.A."/>
            <person name="Stajich J.E."/>
            <person name="Spatafora J.W."/>
            <person name="Visel A."/>
            <person name="Grigoriev I.V."/>
        </authorList>
    </citation>
    <scope>NUCLEOTIDE SEQUENCE [LARGE SCALE GENOMIC DNA]</scope>
    <source>
        <strain evidence="16 17">JEL800</strain>
    </source>
</reference>
<evidence type="ECO:0000313" key="17">
    <source>
        <dbReference type="Proteomes" id="UP000193642"/>
    </source>
</evidence>
<dbReference type="Gene3D" id="2.30.29.30">
    <property type="entry name" value="Pleckstrin-homology domain (PH domain)/Phosphotyrosine-binding domain (PTB)"/>
    <property type="match status" value="1"/>
</dbReference>
<evidence type="ECO:0000256" key="7">
    <source>
        <dbReference type="ARBA" id="ARBA00022960"/>
    </source>
</evidence>
<evidence type="ECO:0000256" key="11">
    <source>
        <dbReference type="ARBA" id="ARBA00023288"/>
    </source>
</evidence>
<dbReference type="SMART" id="SM00461">
    <property type="entry name" value="WH1"/>
    <property type="match status" value="1"/>
</dbReference>
<dbReference type="PANTHER" id="PTHR13502:SF9">
    <property type="entry name" value="CRIB DOMAIN-CONTAINING PROTEIN"/>
    <property type="match status" value="1"/>
</dbReference>
<feature type="signal peptide" evidence="13">
    <location>
        <begin position="1"/>
        <end position="19"/>
    </location>
</feature>
<proteinExistence type="inferred from homology"/>
<keyword evidence="9" id="KW-0564">Palmitate</keyword>
<evidence type="ECO:0000256" key="9">
    <source>
        <dbReference type="ARBA" id="ARBA00023139"/>
    </source>
</evidence>
<evidence type="ECO:0000256" key="8">
    <source>
        <dbReference type="ARBA" id="ARBA00023136"/>
    </source>
</evidence>
<dbReference type="InterPro" id="IPR039056">
    <property type="entry name" value="SPEC"/>
</dbReference>
<dbReference type="STRING" id="329046.A0A1Y2BTH8"/>
<dbReference type="GO" id="GO:0005856">
    <property type="term" value="C:cytoskeleton"/>
    <property type="evidence" value="ECO:0007669"/>
    <property type="project" value="UniProtKB-SubCell"/>
</dbReference>
<comment type="similarity">
    <text evidence="3">Belongs to the CDC42SE/SPEC family.</text>
</comment>
<sequence length="279" mass="30062">MLYIDLSLNLAVWQTLATAAVRLYLADEASGSWQLQARNSAAVLSNGRLAVQIVVVDLQTRRSVFSVDVGGADWRYNADKRYFHTFPSQRDRCYAALSFADENEADLFLDKVNNAQRNASRSSTSSLYSKPSAAPQLPNRSPQQSLAAPPTVAKSVSAPMANNTAPPTPVSIDLKKNNSIKDDSDIRKSGGGGGGGGFFGFGKKKDKESNGTGEKKEKKKKSGNGKIDKSMIGAPTNFEHVSHVGFNPNSGFTAQNIPMEWKAIFAKAGITEVCKLSKL</sequence>
<dbReference type="PROSITE" id="PS50108">
    <property type="entry name" value="CRIB"/>
    <property type="match status" value="1"/>
</dbReference>
<evidence type="ECO:0000256" key="12">
    <source>
        <dbReference type="SAM" id="MobiDB-lite"/>
    </source>
</evidence>
<dbReference type="Gene3D" id="3.90.810.10">
    <property type="entry name" value="CRIB domain"/>
    <property type="match status" value="1"/>
</dbReference>
<dbReference type="EMBL" id="MCGO01000050">
    <property type="protein sequence ID" value="ORY37435.1"/>
    <property type="molecule type" value="Genomic_DNA"/>
</dbReference>